<dbReference type="InterPro" id="IPR024096">
    <property type="entry name" value="NO_sig/Golgi_transp_ligand-bd"/>
</dbReference>
<dbReference type="SUPFAM" id="SSF111126">
    <property type="entry name" value="Ligand-binding domain in the NO signalling and Golgi transport"/>
    <property type="match status" value="1"/>
</dbReference>
<name>X1FLK7_9ZZZZ</name>
<evidence type="ECO:0000313" key="1">
    <source>
        <dbReference type="EMBL" id="GAH33405.1"/>
    </source>
</evidence>
<gene>
    <name evidence="1" type="ORF">S03H2_25535</name>
</gene>
<dbReference type="EMBL" id="BARU01014486">
    <property type="protein sequence ID" value="GAH33405.1"/>
    <property type="molecule type" value="Genomic_DNA"/>
</dbReference>
<organism evidence="1">
    <name type="scientific">marine sediment metagenome</name>
    <dbReference type="NCBI Taxonomy" id="412755"/>
    <lineage>
        <taxon>unclassified sequences</taxon>
        <taxon>metagenomes</taxon>
        <taxon>ecological metagenomes</taxon>
    </lineage>
</organism>
<sequence length="126" mass="14759">MIIIMRNLKLKGLKYNKGKFLLFNDRFVFFPPQLIDILSSIYGEGVKSLLVWLGKKAGWTLIQNWEENLKPKTLDDLVNQFCNIVSNQGWGRFVPTQISEDMITIELHHNISSILENKSKYFCYFI</sequence>
<accession>X1FLK7</accession>
<comment type="caution">
    <text evidence="1">The sequence shown here is derived from an EMBL/GenBank/DDBJ whole genome shotgun (WGS) entry which is preliminary data.</text>
</comment>
<proteinExistence type="predicted"/>
<protein>
    <submittedName>
        <fullName evidence="1">Uncharacterized protein</fullName>
    </submittedName>
</protein>
<reference evidence="1" key="1">
    <citation type="journal article" date="2014" name="Front. Microbiol.">
        <title>High frequency of phylogenetically diverse reductive dehalogenase-homologous genes in deep subseafloor sedimentary metagenomes.</title>
        <authorList>
            <person name="Kawai M."/>
            <person name="Futagami T."/>
            <person name="Toyoda A."/>
            <person name="Takaki Y."/>
            <person name="Nishi S."/>
            <person name="Hori S."/>
            <person name="Arai W."/>
            <person name="Tsubouchi T."/>
            <person name="Morono Y."/>
            <person name="Uchiyama I."/>
            <person name="Ito T."/>
            <person name="Fujiyama A."/>
            <person name="Inagaki F."/>
            <person name="Takami H."/>
        </authorList>
    </citation>
    <scope>NUCLEOTIDE SEQUENCE</scope>
    <source>
        <strain evidence="1">Expedition CK06-06</strain>
    </source>
</reference>
<dbReference type="AlphaFoldDB" id="X1FLK7"/>
<feature type="non-terminal residue" evidence="1">
    <location>
        <position position="126"/>
    </location>
</feature>